<dbReference type="EMBL" id="BSYO01000009">
    <property type="protein sequence ID" value="GMH09728.1"/>
    <property type="molecule type" value="Genomic_DNA"/>
</dbReference>
<name>A0AAD3SEL1_NEPGR</name>
<reference evidence="2" key="1">
    <citation type="submission" date="2023-05" db="EMBL/GenBank/DDBJ databases">
        <title>Nepenthes gracilis genome sequencing.</title>
        <authorList>
            <person name="Fukushima K."/>
        </authorList>
    </citation>
    <scope>NUCLEOTIDE SEQUENCE</scope>
    <source>
        <strain evidence="2">SING2019-196</strain>
    </source>
</reference>
<organism evidence="2 3">
    <name type="scientific">Nepenthes gracilis</name>
    <name type="common">Slender pitcher plant</name>
    <dbReference type="NCBI Taxonomy" id="150966"/>
    <lineage>
        <taxon>Eukaryota</taxon>
        <taxon>Viridiplantae</taxon>
        <taxon>Streptophyta</taxon>
        <taxon>Embryophyta</taxon>
        <taxon>Tracheophyta</taxon>
        <taxon>Spermatophyta</taxon>
        <taxon>Magnoliopsida</taxon>
        <taxon>eudicotyledons</taxon>
        <taxon>Gunneridae</taxon>
        <taxon>Pentapetalae</taxon>
        <taxon>Caryophyllales</taxon>
        <taxon>Nepenthaceae</taxon>
        <taxon>Nepenthes</taxon>
    </lineage>
</organism>
<gene>
    <name evidence="2" type="ORF">Nepgr_011569</name>
</gene>
<keyword evidence="3" id="KW-1185">Reference proteome</keyword>
<evidence type="ECO:0000313" key="3">
    <source>
        <dbReference type="Proteomes" id="UP001279734"/>
    </source>
</evidence>
<dbReference type="Proteomes" id="UP001279734">
    <property type="component" value="Unassembled WGS sequence"/>
</dbReference>
<sequence length="248" mass="27428">MHSNQAFTEIKVDFQWKPFRCGKCNRVGHSKTHCKPVKSYRPSRKFMKDSHPRTTKGRGNSNGQVTMSPGKVDPDPVKLPLCKPMGDSGIDNDGFPSSHADGPRSGTHMWLASSDQEGNELDPYAANGCRNATHLSADADSQHYLPSGPMHASALVEDASWALVVELQCFKKDGADFVSQRGSLDGVQVEEVVEDDDDFYDPTLNALKMLLEANATQTYLDSLTPEGRMVFRLAEKAGMVFPEWFGRF</sequence>
<proteinExistence type="predicted"/>
<feature type="region of interest" description="Disordered" evidence="1">
    <location>
        <begin position="88"/>
        <end position="110"/>
    </location>
</feature>
<feature type="compositionally biased region" description="Polar residues" evidence="1">
    <location>
        <begin position="57"/>
        <end position="67"/>
    </location>
</feature>
<evidence type="ECO:0000313" key="2">
    <source>
        <dbReference type="EMBL" id="GMH09728.1"/>
    </source>
</evidence>
<comment type="caution">
    <text evidence="2">The sequence shown here is derived from an EMBL/GenBank/DDBJ whole genome shotgun (WGS) entry which is preliminary data.</text>
</comment>
<accession>A0AAD3SEL1</accession>
<dbReference type="AlphaFoldDB" id="A0AAD3SEL1"/>
<feature type="region of interest" description="Disordered" evidence="1">
    <location>
        <begin position="43"/>
        <end position="76"/>
    </location>
</feature>
<protein>
    <submittedName>
        <fullName evidence="2">Uncharacterized protein</fullName>
    </submittedName>
</protein>
<evidence type="ECO:0000256" key="1">
    <source>
        <dbReference type="SAM" id="MobiDB-lite"/>
    </source>
</evidence>